<proteinExistence type="predicted"/>
<dbReference type="InterPro" id="IPR052036">
    <property type="entry name" value="Hydrolase/PRTase-associated"/>
</dbReference>
<dbReference type="Pfam" id="PF05139">
    <property type="entry name" value="Erythro_esteras"/>
    <property type="match status" value="1"/>
</dbReference>
<protein>
    <submittedName>
        <fullName evidence="1">Erythromycin esterase family protein</fullName>
    </submittedName>
</protein>
<dbReference type="PANTHER" id="PTHR31299:SF0">
    <property type="entry name" value="ESTERASE, PUTATIVE (AFU_ORTHOLOGUE AFUA_1G05850)-RELATED"/>
    <property type="match status" value="1"/>
</dbReference>
<dbReference type="AlphaFoldDB" id="A0AA46PBY7"/>
<dbReference type="InterPro" id="IPR007815">
    <property type="entry name" value="Emycin_Estase"/>
</dbReference>
<dbReference type="RefSeq" id="WP_227888765.1">
    <property type="nucleotide sequence ID" value="NZ_CP107027.1"/>
</dbReference>
<dbReference type="Gene3D" id="3.40.1660.10">
    <property type="entry name" value="EreA-like (biosynthetic domain)"/>
    <property type="match status" value="2"/>
</dbReference>
<name>A0AA46PBY7_CYTFI</name>
<reference evidence="1" key="1">
    <citation type="submission" date="2022-10" db="EMBL/GenBank/DDBJ databases">
        <title>Mechanism of multi-heavy metal repair in Cytobacillus Firmus M7.</title>
        <authorList>
            <person name="Li X."/>
            <person name="Yu C."/>
        </authorList>
    </citation>
    <scope>NUCLEOTIDE SEQUENCE</scope>
    <source>
        <strain evidence="1">M7</strain>
    </source>
</reference>
<dbReference type="Proteomes" id="UP001163104">
    <property type="component" value="Chromosome"/>
</dbReference>
<organism evidence="1 2">
    <name type="scientific">Cytobacillus firmus</name>
    <name type="common">Bacillus firmus</name>
    <dbReference type="NCBI Taxonomy" id="1399"/>
    <lineage>
        <taxon>Bacteria</taxon>
        <taxon>Bacillati</taxon>
        <taxon>Bacillota</taxon>
        <taxon>Bacilli</taxon>
        <taxon>Bacillales</taxon>
        <taxon>Bacillaceae</taxon>
        <taxon>Cytobacillus</taxon>
    </lineage>
</organism>
<dbReference type="CDD" id="cd14728">
    <property type="entry name" value="Ere-like"/>
    <property type="match status" value="1"/>
</dbReference>
<evidence type="ECO:0000313" key="1">
    <source>
        <dbReference type="EMBL" id="UYG97546.1"/>
    </source>
</evidence>
<dbReference type="GO" id="GO:0046677">
    <property type="term" value="P:response to antibiotic"/>
    <property type="evidence" value="ECO:0007669"/>
    <property type="project" value="InterPro"/>
</dbReference>
<gene>
    <name evidence="1" type="ORF">OD459_11230</name>
</gene>
<accession>A0AA46PBY7</accession>
<dbReference type="EMBL" id="CP107027">
    <property type="protein sequence ID" value="UYG97546.1"/>
    <property type="molecule type" value="Genomic_DNA"/>
</dbReference>
<evidence type="ECO:0000313" key="2">
    <source>
        <dbReference type="Proteomes" id="UP001163104"/>
    </source>
</evidence>
<sequence>MNFITRKTKSLWIDQIAGKSCEITDPLDFSCMDRYVEGKRIVLLGESSHGIGDFYRTKVNMIKYLHEVHGFKAVVLESGLLEAVLSRSLLTDLPAKEQIQHSLLDIFHNEEMLPLFQESWADSLHISGMDIQPAYQQVSHRMLDWLKLHTDEKMVSSINRAETLFFEIDEEIRGQAKIPKMVKEKIRMCMGLYQSCLELFASRVIEADLEREEILKVIGQGLKNRLKWLEINTKSWMASGVMRGTNMFKNLQWLLEEHFKGEKVIVWAHNFHIRKSKTLTSSLLGITTVGQLLSNSRYSDQVYSVGFCAGEGEFASLLRVNFSIDATKNKHLESLFMEACGHDSFVPLCDKGLPERNWMKRRWQLLEAGMMGQLPISIYPQKHYDGIFFCRVVQPPVYLER</sequence>
<dbReference type="PANTHER" id="PTHR31299">
    <property type="entry name" value="ESTERASE, PUTATIVE (AFU_ORTHOLOGUE AFUA_1G05850)-RELATED"/>
    <property type="match status" value="1"/>
</dbReference>
<dbReference type="SUPFAM" id="SSF159501">
    <property type="entry name" value="EreA/ChaN-like"/>
    <property type="match status" value="1"/>
</dbReference>